<dbReference type="AlphaFoldDB" id="A0A8J6B7Y7"/>
<dbReference type="InterPro" id="IPR000408">
    <property type="entry name" value="Reg_chr_condens"/>
</dbReference>
<dbReference type="GO" id="GO:0008270">
    <property type="term" value="F:zinc ion binding"/>
    <property type="evidence" value="ECO:0007669"/>
    <property type="project" value="UniProtKB-KW"/>
</dbReference>
<feature type="domain" description="RING-type" evidence="5">
    <location>
        <begin position="690"/>
        <end position="729"/>
    </location>
</feature>
<dbReference type="InterPro" id="IPR013083">
    <property type="entry name" value="Znf_RING/FYVE/PHD"/>
</dbReference>
<sequence length="746" mass="78923">MSENNDQDSVLDLGPFPNRMSPPAGDEFSRLVGLYSMKTIHTAPREDIYTLLDLYTDPAAYKIQTVLLLARSAVIVGNAAAFDSCMPHLSKESLATLERLATDDEVIWMAGRMVRQSDTQEPSVNDGTDALEPVGFHVGGGLGKFTYRPGSNGAAGVLTARGANMAGELGLGHRRMVESDTKVDLPKNVIPKVIASSHGSTVLVSTDGRAWVAGLNDVGQLGLPVGTEADSFTRITLPDLAVDAVTAYGSTFIRLAGGGWVAAGSNEHGQLFMGHANPAPRFAPIASLFQITRVFTACGSTWMIGADDRVFACGLNDRGQLGVGMDDHETIGPMRVQIDPIASIASNDGSTFFLLVSGDLMAVGRNDTGQLGLGHTMLTLQPTLVVVRDHITTIQTGGGTTVAHGAGGWVGWGLNASRLLADSDRTVLHMPTPTDRIRSDATAVQLTGGTLIVRTPSCTTLFGNNDYGQLGGKPPVTVKGLVLPFPQGLLGGMALLVVEEGGLAVQGDKERVKDLSPIDAYKEAAAACIPAFTRPVPAVGECVAALKLVTQAATLTHSVSSEVTIDEFHALRKQAMTAFAACQHVANVIIPPGKESQSRTKAAQAKYDAVQAAKEAVALEGREILKAGRGDLKALAVPVHKWQREIAAMAALDADHVWAVLMSIESARELLRETLSAMESAEASGRGQLCIICCDKVADHAYIPCGHRSVCEDCVKKTAHTLKRCPICRLPAEQIVRIYNAGLFSE</sequence>
<feature type="repeat" description="RCC1" evidence="3">
    <location>
        <begin position="358"/>
        <end position="407"/>
    </location>
</feature>
<dbReference type="PANTHER" id="PTHR45622:SF70">
    <property type="entry name" value="SECRETION-REGULATING GUANINE NUCLEOTIDE EXCHANGE FACTOR"/>
    <property type="match status" value="1"/>
</dbReference>
<feature type="region of interest" description="Disordered" evidence="4">
    <location>
        <begin position="1"/>
        <end position="22"/>
    </location>
</feature>
<organism evidence="6 7">
    <name type="scientific">Carpediemonas membranifera</name>
    <dbReference type="NCBI Taxonomy" id="201153"/>
    <lineage>
        <taxon>Eukaryota</taxon>
        <taxon>Metamonada</taxon>
        <taxon>Carpediemonas-like organisms</taxon>
        <taxon>Carpediemonas</taxon>
    </lineage>
</organism>
<dbReference type="SUPFAM" id="SSF57850">
    <property type="entry name" value="RING/U-box"/>
    <property type="match status" value="1"/>
</dbReference>
<dbReference type="PANTHER" id="PTHR45622">
    <property type="entry name" value="UBIQUITIN-PROTEIN LIGASE E3A-RELATED"/>
    <property type="match status" value="1"/>
</dbReference>
<keyword evidence="2" id="KW-0479">Metal-binding</keyword>
<dbReference type="InterPro" id="IPR051709">
    <property type="entry name" value="Ub-ligase/GTPase-reg"/>
</dbReference>
<keyword evidence="1" id="KW-0677">Repeat</keyword>
<gene>
    <name evidence="6" type="ORF">J8273_0236</name>
</gene>
<evidence type="ECO:0000256" key="3">
    <source>
        <dbReference type="PROSITE-ProRule" id="PRU00235"/>
    </source>
</evidence>
<dbReference type="GO" id="GO:0005737">
    <property type="term" value="C:cytoplasm"/>
    <property type="evidence" value="ECO:0007669"/>
    <property type="project" value="TreeGrafter"/>
</dbReference>
<dbReference type="Gene3D" id="3.30.40.10">
    <property type="entry name" value="Zinc/RING finger domain, C3HC4 (zinc finger)"/>
    <property type="match status" value="1"/>
</dbReference>
<protein>
    <submittedName>
        <fullName evidence="6">Zinc finger protein</fullName>
    </submittedName>
</protein>
<dbReference type="Proteomes" id="UP000717585">
    <property type="component" value="Unassembled WGS sequence"/>
</dbReference>
<evidence type="ECO:0000256" key="1">
    <source>
        <dbReference type="ARBA" id="ARBA00022737"/>
    </source>
</evidence>
<dbReference type="PROSITE" id="PS50012">
    <property type="entry name" value="RCC1_3"/>
    <property type="match status" value="2"/>
</dbReference>
<dbReference type="SUPFAM" id="SSF50985">
    <property type="entry name" value="RCC1/BLIP-II"/>
    <property type="match status" value="1"/>
</dbReference>
<keyword evidence="2" id="KW-0862">Zinc</keyword>
<evidence type="ECO:0000256" key="4">
    <source>
        <dbReference type="SAM" id="MobiDB-lite"/>
    </source>
</evidence>
<reference evidence="6" key="1">
    <citation type="submission" date="2021-05" db="EMBL/GenBank/DDBJ databases">
        <title>A free-living protist that lacks canonical eukaryotic 1 DNA replication and segregation systems.</title>
        <authorList>
            <person name="Salas-Leiva D.E."/>
            <person name="Tromer E.C."/>
            <person name="Curtis B.A."/>
            <person name="Jerlstrom-Hultqvist J."/>
            <person name="Kolisko M."/>
            <person name="Yi Z."/>
            <person name="Salas-Leiva J.S."/>
            <person name="Gallot-Lavallee L."/>
            <person name="Kops G.J.P.L."/>
            <person name="Archibald J.M."/>
            <person name="Simpson A.G.B."/>
            <person name="Roger A.J."/>
        </authorList>
    </citation>
    <scope>NUCLEOTIDE SEQUENCE</scope>
    <source>
        <strain evidence="6">BICM</strain>
    </source>
</reference>
<dbReference type="OrthoDB" id="10256179at2759"/>
<proteinExistence type="predicted"/>
<dbReference type="Pfam" id="PF13920">
    <property type="entry name" value="zf-C3HC4_3"/>
    <property type="match status" value="1"/>
</dbReference>
<dbReference type="Pfam" id="PF00415">
    <property type="entry name" value="RCC1"/>
    <property type="match status" value="1"/>
</dbReference>
<comment type="caution">
    <text evidence="6">The sequence shown here is derived from an EMBL/GenBank/DDBJ whole genome shotgun (WGS) entry which is preliminary data.</text>
</comment>
<dbReference type="Gene3D" id="2.130.10.30">
    <property type="entry name" value="Regulator of chromosome condensation 1/beta-lactamase-inhibitor protein II"/>
    <property type="match status" value="2"/>
</dbReference>
<dbReference type="EMBL" id="JAHDYR010000012">
    <property type="protein sequence ID" value="KAG9395024.1"/>
    <property type="molecule type" value="Genomic_DNA"/>
</dbReference>
<evidence type="ECO:0000259" key="5">
    <source>
        <dbReference type="PROSITE" id="PS50089"/>
    </source>
</evidence>
<evidence type="ECO:0000256" key="2">
    <source>
        <dbReference type="PROSITE-ProRule" id="PRU00175"/>
    </source>
</evidence>
<dbReference type="InterPro" id="IPR001841">
    <property type="entry name" value="Znf_RING"/>
</dbReference>
<dbReference type="PROSITE" id="PS50089">
    <property type="entry name" value="ZF_RING_2"/>
    <property type="match status" value="1"/>
</dbReference>
<name>A0A8J6B7Y7_9EUKA</name>
<evidence type="ECO:0000313" key="7">
    <source>
        <dbReference type="Proteomes" id="UP000717585"/>
    </source>
</evidence>
<keyword evidence="2" id="KW-0863">Zinc-finger</keyword>
<keyword evidence="7" id="KW-1185">Reference proteome</keyword>
<accession>A0A8J6B7Y7</accession>
<evidence type="ECO:0000313" key="6">
    <source>
        <dbReference type="EMBL" id="KAG9395024.1"/>
    </source>
</evidence>
<feature type="repeat" description="RCC1" evidence="3">
    <location>
        <begin position="308"/>
        <end position="357"/>
    </location>
</feature>
<dbReference type="InterPro" id="IPR009091">
    <property type="entry name" value="RCC1/BLIP-II"/>
</dbReference>